<protein>
    <recommendedName>
        <fullName evidence="4">Secreted protein</fullName>
    </recommendedName>
</protein>
<evidence type="ECO:0000313" key="2">
    <source>
        <dbReference type="EMBL" id="KAJ2674795.1"/>
    </source>
</evidence>
<evidence type="ECO:0000313" key="3">
    <source>
        <dbReference type="Proteomes" id="UP001151518"/>
    </source>
</evidence>
<sequence length="179" mass="19193">MRLFAPTITLLATLLLSTPSDACTVSLRVARDATVSFNGIQCNNNTVPCSSIPLGLDNTLTSFKGNRDYRRILLGFDLPTNAPTGCVLRIPNTQDGLPVDVAVVRTDDTWDEQTVSGYTKRLDGSVVGSTTTGSLDVTGACKDAVNHKLSFFVDTNKDMVTFNSVQSGSPAVFSLDYSF</sequence>
<organism evidence="2 3">
    <name type="scientific">Coemansia spiralis</name>
    <dbReference type="NCBI Taxonomy" id="417178"/>
    <lineage>
        <taxon>Eukaryota</taxon>
        <taxon>Fungi</taxon>
        <taxon>Fungi incertae sedis</taxon>
        <taxon>Zoopagomycota</taxon>
        <taxon>Kickxellomycotina</taxon>
        <taxon>Kickxellomycetes</taxon>
        <taxon>Kickxellales</taxon>
        <taxon>Kickxellaceae</taxon>
        <taxon>Coemansia</taxon>
    </lineage>
</organism>
<keyword evidence="1" id="KW-0732">Signal</keyword>
<dbReference type="Proteomes" id="UP001151518">
    <property type="component" value="Unassembled WGS sequence"/>
</dbReference>
<feature type="signal peptide" evidence="1">
    <location>
        <begin position="1"/>
        <end position="22"/>
    </location>
</feature>
<name>A0A9W8G0S4_9FUNG</name>
<dbReference type="EMBL" id="JANBTW010000053">
    <property type="protein sequence ID" value="KAJ2674795.1"/>
    <property type="molecule type" value="Genomic_DNA"/>
</dbReference>
<evidence type="ECO:0008006" key="4">
    <source>
        <dbReference type="Google" id="ProtNLM"/>
    </source>
</evidence>
<accession>A0A9W8G0S4</accession>
<dbReference type="AlphaFoldDB" id="A0A9W8G0S4"/>
<gene>
    <name evidence="2" type="ORF">GGI25_004182</name>
</gene>
<dbReference type="OrthoDB" id="5538063at2759"/>
<comment type="caution">
    <text evidence="2">The sequence shown here is derived from an EMBL/GenBank/DDBJ whole genome shotgun (WGS) entry which is preliminary data.</text>
</comment>
<reference evidence="2" key="1">
    <citation type="submission" date="2022-07" db="EMBL/GenBank/DDBJ databases">
        <title>Phylogenomic reconstructions and comparative analyses of Kickxellomycotina fungi.</title>
        <authorList>
            <person name="Reynolds N.K."/>
            <person name="Stajich J.E."/>
            <person name="Barry K."/>
            <person name="Grigoriev I.V."/>
            <person name="Crous P."/>
            <person name="Smith M.E."/>
        </authorList>
    </citation>
    <scope>NUCLEOTIDE SEQUENCE</scope>
    <source>
        <strain evidence="2">NRRL 3115</strain>
    </source>
</reference>
<proteinExistence type="predicted"/>
<feature type="chain" id="PRO_5040795853" description="Secreted protein" evidence="1">
    <location>
        <begin position="23"/>
        <end position="179"/>
    </location>
</feature>
<evidence type="ECO:0000256" key="1">
    <source>
        <dbReference type="SAM" id="SignalP"/>
    </source>
</evidence>